<gene>
    <name evidence="4" type="ORF">ADN00_15215</name>
</gene>
<dbReference type="InterPro" id="IPR000873">
    <property type="entry name" value="AMP-dep_synth/lig_dom"/>
</dbReference>
<dbReference type="OrthoDB" id="9781737at2"/>
<dbReference type="InterPro" id="IPR042099">
    <property type="entry name" value="ANL_N_sf"/>
</dbReference>
<dbReference type="PANTHER" id="PTHR43767">
    <property type="entry name" value="LONG-CHAIN-FATTY-ACID--COA LIGASE"/>
    <property type="match status" value="1"/>
</dbReference>
<evidence type="ECO:0000313" key="5">
    <source>
        <dbReference type="Proteomes" id="UP000050417"/>
    </source>
</evidence>
<dbReference type="EMBL" id="LGCL01000039">
    <property type="protein sequence ID" value="KPL72180.1"/>
    <property type="molecule type" value="Genomic_DNA"/>
</dbReference>
<dbReference type="InterPro" id="IPR050237">
    <property type="entry name" value="ATP-dep_AMP-bd_enzyme"/>
</dbReference>
<dbReference type="CDD" id="cd05936">
    <property type="entry name" value="FC-FACS_FadD_like"/>
    <property type="match status" value="1"/>
</dbReference>
<comment type="caution">
    <text evidence="4">The sequence shown here is derived from an EMBL/GenBank/DDBJ whole genome shotgun (WGS) entry which is preliminary data.</text>
</comment>
<sequence>MDKKVWLRRYDPGVPDHIAYPDQSVHQFLTNSAQRFGSRVCAYYHDQAFTYQQIDWLSTQLAKALLSMGLKKGEPVGILLPNSPQFVISFYGILKAGGVVVAMNPAYQHRELSFQVSDSGVRVLVCTEDSLPLIHSIFPASGLSQLMVTSDAQLDDLLKLATGQPVEPCARESVGCEQSLVKLINQAKESQVSLPAVEPDDVAIFQYSGGTTGIPKAAEGTHRNLTANTLQFQSWLPGLNAGKEVVLAAIPLFHVYGMVIALSMGIALGASIVLEPNPRNIQSILEQVQRHQVTLLPGVPNLYNAINHHEWVRQGQVRLNSIKACISGSATLMKETKQTFEELTGGKLMEGYGLSEAPTATHCNPMLGENRTGSIGLPLPDVDAEIVSLEDGKTRLPANTPGELIVRGPQVMRGYHNMLSETKKTLIDDWLYTGDVAYMDEDGFFYLVDRKKDVIKVGGLQVWPKEVEQVISEHPNVAEVGVAGVVRPEIGERVKAWVVKKRDVNLTAEEVKTWCATFLARYKVPDTVVFIDALPKSTVGKVLRRELVRLDDEEEKKTPR</sequence>
<organism evidence="4 5">
    <name type="scientific">Ornatilinea apprima</name>
    <dbReference type="NCBI Taxonomy" id="1134406"/>
    <lineage>
        <taxon>Bacteria</taxon>
        <taxon>Bacillati</taxon>
        <taxon>Chloroflexota</taxon>
        <taxon>Anaerolineae</taxon>
        <taxon>Anaerolineales</taxon>
        <taxon>Anaerolineaceae</taxon>
        <taxon>Ornatilinea</taxon>
    </lineage>
</organism>
<reference evidence="4 5" key="1">
    <citation type="submission" date="2015-07" db="EMBL/GenBank/DDBJ databases">
        <title>Genome sequence of Ornatilinea apprima DSM 23815.</title>
        <authorList>
            <person name="Hemp J."/>
            <person name="Ward L.M."/>
            <person name="Pace L.A."/>
            <person name="Fischer W.W."/>
        </authorList>
    </citation>
    <scope>NUCLEOTIDE SEQUENCE [LARGE SCALE GENOMIC DNA]</scope>
    <source>
        <strain evidence="4 5">P3M-1</strain>
    </source>
</reference>
<keyword evidence="1" id="KW-0472">Membrane</keyword>
<feature type="domain" description="AMP-dependent synthetase/ligase" evidence="2">
    <location>
        <begin position="30"/>
        <end position="416"/>
    </location>
</feature>
<dbReference type="GO" id="GO:0016878">
    <property type="term" value="F:acid-thiol ligase activity"/>
    <property type="evidence" value="ECO:0007669"/>
    <property type="project" value="UniProtKB-ARBA"/>
</dbReference>
<dbReference type="Pfam" id="PF13193">
    <property type="entry name" value="AMP-binding_C"/>
    <property type="match status" value="1"/>
</dbReference>
<dbReference type="Pfam" id="PF00501">
    <property type="entry name" value="AMP-binding"/>
    <property type="match status" value="1"/>
</dbReference>
<evidence type="ECO:0008006" key="6">
    <source>
        <dbReference type="Google" id="ProtNLM"/>
    </source>
</evidence>
<dbReference type="InterPro" id="IPR020845">
    <property type="entry name" value="AMP-binding_CS"/>
</dbReference>
<protein>
    <recommendedName>
        <fullName evidence="6">Long-chain fatty acid--CoA ligase</fullName>
    </recommendedName>
</protein>
<keyword evidence="1" id="KW-0812">Transmembrane</keyword>
<dbReference type="Proteomes" id="UP000050417">
    <property type="component" value="Unassembled WGS sequence"/>
</dbReference>
<feature type="transmembrane region" description="Helical" evidence="1">
    <location>
        <begin position="245"/>
        <end position="274"/>
    </location>
</feature>
<accession>A0A0P6XAI4</accession>
<feature type="domain" description="AMP-binding enzyme C-terminal" evidence="3">
    <location>
        <begin position="466"/>
        <end position="541"/>
    </location>
</feature>
<dbReference type="SUPFAM" id="SSF56801">
    <property type="entry name" value="Acetyl-CoA synthetase-like"/>
    <property type="match status" value="1"/>
</dbReference>
<dbReference type="Gene3D" id="3.40.50.12780">
    <property type="entry name" value="N-terminal domain of ligase-like"/>
    <property type="match status" value="1"/>
</dbReference>
<dbReference type="STRING" id="1134406.ADN00_15215"/>
<keyword evidence="5" id="KW-1185">Reference proteome</keyword>
<dbReference type="PATRIC" id="fig|1134406.4.peg.745"/>
<dbReference type="InterPro" id="IPR045851">
    <property type="entry name" value="AMP-bd_C_sf"/>
</dbReference>
<dbReference type="PANTHER" id="PTHR43767:SF1">
    <property type="entry name" value="NONRIBOSOMAL PEPTIDE SYNTHASE PES1 (EUROFUNG)-RELATED"/>
    <property type="match status" value="1"/>
</dbReference>
<dbReference type="PROSITE" id="PS00455">
    <property type="entry name" value="AMP_BINDING"/>
    <property type="match status" value="1"/>
</dbReference>
<name>A0A0P6XAI4_9CHLR</name>
<proteinExistence type="predicted"/>
<evidence type="ECO:0000259" key="2">
    <source>
        <dbReference type="Pfam" id="PF00501"/>
    </source>
</evidence>
<dbReference type="InterPro" id="IPR025110">
    <property type="entry name" value="AMP-bd_C"/>
</dbReference>
<dbReference type="AlphaFoldDB" id="A0A0P6XAI4"/>
<keyword evidence="1" id="KW-1133">Transmembrane helix</keyword>
<evidence type="ECO:0000313" key="4">
    <source>
        <dbReference type="EMBL" id="KPL72180.1"/>
    </source>
</evidence>
<evidence type="ECO:0000259" key="3">
    <source>
        <dbReference type="Pfam" id="PF13193"/>
    </source>
</evidence>
<dbReference type="RefSeq" id="WP_075063891.1">
    <property type="nucleotide sequence ID" value="NZ_LGCL01000039.1"/>
</dbReference>
<dbReference type="Gene3D" id="3.30.300.30">
    <property type="match status" value="1"/>
</dbReference>
<evidence type="ECO:0000256" key="1">
    <source>
        <dbReference type="SAM" id="Phobius"/>
    </source>
</evidence>